<dbReference type="Proteomes" id="UP001066276">
    <property type="component" value="Chromosome 8"/>
</dbReference>
<name>A0AAV7NFR5_PLEWA</name>
<protein>
    <submittedName>
        <fullName evidence="1">Uncharacterized protein</fullName>
    </submittedName>
</protein>
<gene>
    <name evidence="1" type="ORF">NDU88_000319</name>
</gene>
<dbReference type="EMBL" id="JANPWB010000012">
    <property type="protein sequence ID" value="KAJ1112048.1"/>
    <property type="molecule type" value="Genomic_DNA"/>
</dbReference>
<accession>A0AAV7NFR5</accession>
<evidence type="ECO:0000313" key="1">
    <source>
        <dbReference type="EMBL" id="KAJ1112048.1"/>
    </source>
</evidence>
<feature type="non-terminal residue" evidence="1">
    <location>
        <position position="1"/>
    </location>
</feature>
<evidence type="ECO:0000313" key="2">
    <source>
        <dbReference type="Proteomes" id="UP001066276"/>
    </source>
</evidence>
<keyword evidence="2" id="KW-1185">Reference proteome</keyword>
<comment type="caution">
    <text evidence="1">The sequence shown here is derived from an EMBL/GenBank/DDBJ whole genome shotgun (WGS) entry which is preliminary data.</text>
</comment>
<reference evidence="1" key="1">
    <citation type="journal article" date="2022" name="bioRxiv">
        <title>Sequencing and chromosome-scale assembly of the giantPleurodeles waltlgenome.</title>
        <authorList>
            <person name="Brown T."/>
            <person name="Elewa A."/>
            <person name="Iarovenko S."/>
            <person name="Subramanian E."/>
            <person name="Araus A.J."/>
            <person name="Petzold A."/>
            <person name="Susuki M."/>
            <person name="Suzuki K.-i.T."/>
            <person name="Hayashi T."/>
            <person name="Toyoda A."/>
            <person name="Oliveira C."/>
            <person name="Osipova E."/>
            <person name="Leigh N.D."/>
            <person name="Simon A."/>
            <person name="Yun M.H."/>
        </authorList>
    </citation>
    <scope>NUCLEOTIDE SEQUENCE</scope>
    <source>
        <strain evidence="1">20211129_DDA</strain>
        <tissue evidence="1">Liver</tissue>
    </source>
</reference>
<dbReference type="AlphaFoldDB" id="A0AAV7NFR5"/>
<feature type="non-terminal residue" evidence="1">
    <location>
        <position position="59"/>
    </location>
</feature>
<proteinExistence type="predicted"/>
<sequence>VGTPAPCALVSGAVRVRHGGLTAASGREDSAAGCVELQSCTSHNLTLYEIRTPQEGAHK</sequence>
<organism evidence="1 2">
    <name type="scientific">Pleurodeles waltl</name>
    <name type="common">Iberian ribbed newt</name>
    <dbReference type="NCBI Taxonomy" id="8319"/>
    <lineage>
        <taxon>Eukaryota</taxon>
        <taxon>Metazoa</taxon>
        <taxon>Chordata</taxon>
        <taxon>Craniata</taxon>
        <taxon>Vertebrata</taxon>
        <taxon>Euteleostomi</taxon>
        <taxon>Amphibia</taxon>
        <taxon>Batrachia</taxon>
        <taxon>Caudata</taxon>
        <taxon>Salamandroidea</taxon>
        <taxon>Salamandridae</taxon>
        <taxon>Pleurodelinae</taxon>
        <taxon>Pleurodeles</taxon>
    </lineage>
</organism>